<comment type="caution">
    <text evidence="1">The sequence shown here is derived from an EMBL/GenBank/DDBJ whole genome shotgun (WGS) entry which is preliminary data.</text>
</comment>
<reference evidence="1" key="1">
    <citation type="submission" date="2023-07" db="EMBL/GenBank/DDBJ databases">
        <title>Black Yeasts Isolated from many extreme environments.</title>
        <authorList>
            <person name="Coleine C."/>
            <person name="Stajich J.E."/>
            <person name="Selbmann L."/>
        </authorList>
    </citation>
    <scope>NUCLEOTIDE SEQUENCE</scope>
    <source>
        <strain evidence="1">CCFEE 5714</strain>
    </source>
</reference>
<evidence type="ECO:0000313" key="1">
    <source>
        <dbReference type="EMBL" id="KAK3721308.1"/>
    </source>
</evidence>
<protein>
    <submittedName>
        <fullName evidence="1">Uncharacterized protein</fullName>
    </submittedName>
</protein>
<dbReference type="Proteomes" id="UP001281147">
    <property type="component" value="Unassembled WGS sequence"/>
</dbReference>
<evidence type="ECO:0000313" key="2">
    <source>
        <dbReference type="Proteomes" id="UP001281147"/>
    </source>
</evidence>
<keyword evidence="2" id="KW-1185">Reference proteome</keyword>
<accession>A0ACC3NQI9</accession>
<sequence>MARLAEDWVETTNPVLLKSTKAREQLATLPWPCWWTNRLPFCHVDPNAKALIPMLRALRAASEAYSHDFDELEINISIPFWELPLSSTHRQKIIDTAAILAGTRASIGGYFFSGEGAAHANVDYSKGHLTTSLSGTVIGMADEVRTATDTTLGKASSDRSGAQYWTAVKDQIRRTSKLPSPEPLDPPNIASVVLYGDAIDDHQFLAILRDVLSEGGFTADALPTDPEMADPVFAAALGATSFWWPYNDHWLDENGRLPCSQTHDCLKAEL</sequence>
<proteinExistence type="predicted"/>
<name>A0ACC3NQI9_9PEZI</name>
<dbReference type="EMBL" id="JAUTXU010000018">
    <property type="protein sequence ID" value="KAK3721308.1"/>
    <property type="molecule type" value="Genomic_DNA"/>
</dbReference>
<gene>
    <name evidence="1" type="ORF">LTR37_003184</name>
</gene>
<organism evidence="1 2">
    <name type="scientific">Vermiconidia calcicola</name>
    <dbReference type="NCBI Taxonomy" id="1690605"/>
    <lineage>
        <taxon>Eukaryota</taxon>
        <taxon>Fungi</taxon>
        <taxon>Dikarya</taxon>
        <taxon>Ascomycota</taxon>
        <taxon>Pezizomycotina</taxon>
        <taxon>Dothideomycetes</taxon>
        <taxon>Dothideomycetidae</taxon>
        <taxon>Mycosphaerellales</taxon>
        <taxon>Extremaceae</taxon>
        <taxon>Vermiconidia</taxon>
    </lineage>
</organism>